<keyword evidence="5" id="KW-0378">Hydrolase</keyword>
<evidence type="ECO:0000256" key="2">
    <source>
        <dbReference type="ARBA" id="ARBA00009809"/>
    </source>
</evidence>
<dbReference type="InterPro" id="IPR008979">
    <property type="entry name" value="Galactose-bd-like_sf"/>
</dbReference>
<dbReference type="PROSITE" id="PS50228">
    <property type="entry name" value="SUEL_LECTIN"/>
    <property type="match status" value="1"/>
</dbReference>
<evidence type="ECO:0000256" key="6">
    <source>
        <dbReference type="ARBA" id="ARBA00023295"/>
    </source>
</evidence>
<dbReference type="PRINTS" id="PR00742">
    <property type="entry name" value="GLHYDRLASE35"/>
</dbReference>
<dbReference type="Pfam" id="PF02140">
    <property type="entry name" value="SUEL_Lectin"/>
    <property type="match status" value="1"/>
</dbReference>
<dbReference type="GO" id="GO:0009505">
    <property type="term" value="C:plant-type cell wall"/>
    <property type="evidence" value="ECO:0000318"/>
    <property type="project" value="GO_Central"/>
</dbReference>
<accession>A0A0A0LUR1</accession>
<evidence type="ECO:0000256" key="1">
    <source>
        <dbReference type="ARBA" id="ARBA00001412"/>
    </source>
</evidence>
<feature type="domain" description="SUEL-type lectin" evidence="9">
    <location>
        <begin position="652"/>
        <end position="738"/>
    </location>
</feature>
<dbReference type="InterPro" id="IPR017853">
    <property type="entry name" value="GH"/>
</dbReference>
<dbReference type="InterPro" id="IPR043159">
    <property type="entry name" value="Lectin_gal-bd_sf"/>
</dbReference>
<name>A0A0A0LUR1_CUCSA</name>
<proteinExistence type="inferred from homology"/>
<evidence type="ECO:0000256" key="8">
    <source>
        <dbReference type="SAM" id="SignalP"/>
    </source>
</evidence>
<dbReference type="GO" id="GO:0004565">
    <property type="term" value="F:beta-galactosidase activity"/>
    <property type="evidence" value="ECO:0000318"/>
    <property type="project" value="GO_Central"/>
</dbReference>
<keyword evidence="6" id="KW-0326">Glycosidase</keyword>
<dbReference type="SUPFAM" id="SSF51445">
    <property type="entry name" value="(Trans)glycosidases"/>
    <property type="match status" value="1"/>
</dbReference>
<dbReference type="Gene3D" id="2.60.120.740">
    <property type="match status" value="1"/>
</dbReference>
<sequence>MKGLRFAVVFVLLLLGVLHSFSLAVNVTYDHRALVIDGKRKVLVSGSLHYPRSTPEMWPGIIQKSKDGGLDVIETYVFWNLHEPVRNQYDFEGRKDLVKFIKLVGAAGLYVHVRIGPYVCAEWNYGGFPVWLHFVPGVQFRTDNEPFKAEMKRFTAKIVDVLKQEKLYASQGGPIILSQINTCNGFYCDQFTPNSNNKPKMWTENWSGWFLSFGGALPYRPVEDLAFAVARFYQTGGSLQNYYMYHGGTNFGRTSGGPFIATSYDYDAPIDEYGLVRQPKWGHLRDVHKAIKMCEEALVSTDPAVTSLGPNLEATVYKSGSQCSAFLANVDTQSDKTVTFNGNSYHLPAWSVSILPDCKNVVLNTAKINSVTTRPSFSNQPLKVDVSASEAFDSGWSWIDEPIGISKNNSFANLGLSEQINTTADKSDYLWYSLSTDIKGDEPYLANGSNTVLHVDSLGHVLHVFINKKLAGSGKGSGGSSKVSLDIPITLVPGKNTIDLLSLTVGLQNYGAFFELRGAGVTGPVKLENQKNNITVDLSSGQWTYQIGLEGEDLGLPSGSTSQWLSQPNLPKNKPLTWYKGINLERVLISCLYHVPQSWLKPTGNTLVLFEEIGSDPTRLTFASKQLGSLCSHVSESHPPPVEMWSSDSKQQKTGPVLSLECPSPSQVISSIKFASFGTPRGTCGSFSHGQCSTRNALSIVQKACIGSKSCSIDVSIKAFGDPCRGKTKSLAVEAYCQ</sequence>
<dbReference type="STRING" id="3659.A0A0A0LUR1"/>
<evidence type="ECO:0000256" key="4">
    <source>
        <dbReference type="ARBA" id="ARBA00022729"/>
    </source>
</evidence>
<reference evidence="10 11" key="1">
    <citation type="journal article" date="2009" name="Nat. Genet.">
        <title>The genome of the cucumber, Cucumis sativus L.</title>
        <authorList>
            <person name="Huang S."/>
            <person name="Li R."/>
            <person name="Zhang Z."/>
            <person name="Li L."/>
            <person name="Gu X."/>
            <person name="Fan W."/>
            <person name="Lucas W.J."/>
            <person name="Wang X."/>
            <person name="Xie B."/>
            <person name="Ni P."/>
            <person name="Ren Y."/>
            <person name="Zhu H."/>
            <person name="Li J."/>
            <person name="Lin K."/>
            <person name="Jin W."/>
            <person name="Fei Z."/>
            <person name="Li G."/>
            <person name="Staub J."/>
            <person name="Kilian A."/>
            <person name="van der Vossen E.A."/>
            <person name="Wu Y."/>
            <person name="Guo J."/>
            <person name="He J."/>
            <person name="Jia Z."/>
            <person name="Ren Y."/>
            <person name="Tian G."/>
            <person name="Lu Y."/>
            <person name="Ruan J."/>
            <person name="Qian W."/>
            <person name="Wang M."/>
            <person name="Huang Q."/>
            <person name="Li B."/>
            <person name="Xuan Z."/>
            <person name="Cao J."/>
            <person name="Asan"/>
            <person name="Wu Z."/>
            <person name="Zhang J."/>
            <person name="Cai Q."/>
            <person name="Bai Y."/>
            <person name="Zhao B."/>
            <person name="Han Y."/>
            <person name="Li Y."/>
            <person name="Li X."/>
            <person name="Wang S."/>
            <person name="Shi Q."/>
            <person name="Liu S."/>
            <person name="Cho W.K."/>
            <person name="Kim J.Y."/>
            <person name="Xu Y."/>
            <person name="Heller-Uszynska K."/>
            <person name="Miao H."/>
            <person name="Cheng Z."/>
            <person name="Zhang S."/>
            <person name="Wu J."/>
            <person name="Yang Y."/>
            <person name="Kang H."/>
            <person name="Li M."/>
            <person name="Liang H."/>
            <person name="Ren X."/>
            <person name="Shi Z."/>
            <person name="Wen M."/>
            <person name="Jian M."/>
            <person name="Yang H."/>
            <person name="Zhang G."/>
            <person name="Yang Z."/>
            <person name="Chen R."/>
            <person name="Liu S."/>
            <person name="Li J."/>
            <person name="Ma L."/>
            <person name="Liu H."/>
            <person name="Zhou Y."/>
            <person name="Zhao J."/>
            <person name="Fang X."/>
            <person name="Li G."/>
            <person name="Fang L."/>
            <person name="Li Y."/>
            <person name="Liu D."/>
            <person name="Zheng H."/>
            <person name="Zhang Y."/>
            <person name="Qin N."/>
            <person name="Li Z."/>
            <person name="Yang G."/>
            <person name="Yang S."/>
            <person name="Bolund L."/>
            <person name="Kristiansen K."/>
            <person name="Zheng H."/>
            <person name="Li S."/>
            <person name="Zhang X."/>
            <person name="Yang H."/>
            <person name="Wang J."/>
            <person name="Sun R."/>
            <person name="Zhang B."/>
            <person name="Jiang S."/>
            <person name="Wang J."/>
            <person name="Du Y."/>
            <person name="Li S."/>
        </authorList>
    </citation>
    <scope>NUCLEOTIDE SEQUENCE [LARGE SCALE GENOMIC DNA]</scope>
    <source>
        <strain evidence="11">cv. 9930</strain>
    </source>
</reference>
<keyword evidence="11" id="KW-1185">Reference proteome</keyword>
<evidence type="ECO:0000256" key="7">
    <source>
        <dbReference type="RuleBase" id="RU003679"/>
    </source>
</evidence>
<dbReference type="PANTHER" id="PTHR23421">
    <property type="entry name" value="BETA-GALACTOSIDASE RELATED"/>
    <property type="match status" value="1"/>
</dbReference>
<dbReference type="Gene3D" id="2.60.120.260">
    <property type="entry name" value="Galactose-binding domain-like"/>
    <property type="match status" value="1"/>
</dbReference>
<dbReference type="FunFam" id="2.60.120.260:FF:000117">
    <property type="entry name" value="Beta-galactosidase"/>
    <property type="match status" value="1"/>
</dbReference>
<dbReference type="FunFam" id="2.60.120.260:FF:000142">
    <property type="entry name" value="Beta-galactosidase"/>
    <property type="match status" value="1"/>
</dbReference>
<evidence type="ECO:0000313" key="10">
    <source>
        <dbReference type="EMBL" id="KGN64739.1"/>
    </source>
</evidence>
<dbReference type="GO" id="GO:0019388">
    <property type="term" value="P:galactose catabolic process"/>
    <property type="evidence" value="ECO:0000318"/>
    <property type="project" value="GO_Central"/>
</dbReference>
<evidence type="ECO:0000256" key="3">
    <source>
        <dbReference type="ARBA" id="ARBA00012756"/>
    </source>
</evidence>
<reference evidence="10 11" key="2">
    <citation type="journal article" date="2009" name="PLoS ONE">
        <title>An integrated genetic and cytogenetic map of the cucumber genome.</title>
        <authorList>
            <person name="Ren Y."/>
            <person name="Zhang Z."/>
            <person name="Liu J."/>
            <person name="Staub J.E."/>
            <person name="Han Y."/>
            <person name="Cheng Z."/>
            <person name="Li X."/>
            <person name="Lu J."/>
            <person name="Miao H."/>
            <person name="Kang H."/>
            <person name="Xie B."/>
            <person name="Gu X."/>
            <person name="Wang X."/>
            <person name="Du Y."/>
            <person name="Jin W."/>
            <person name="Huang S."/>
        </authorList>
    </citation>
    <scope>NUCLEOTIDE SEQUENCE [LARGE SCALE GENOMIC DNA]</scope>
    <source>
        <strain evidence="11">cv. 9930</strain>
    </source>
</reference>
<feature type="chain" id="PRO_5001973149" description="beta-galactosidase" evidence="8">
    <location>
        <begin position="25"/>
        <end position="738"/>
    </location>
</feature>
<dbReference type="Gene3D" id="3.20.20.80">
    <property type="entry name" value="Glycosidases"/>
    <property type="match status" value="2"/>
</dbReference>
<comment type="similarity">
    <text evidence="2 7">Belongs to the glycosyl hydrolase 35 family.</text>
</comment>
<dbReference type="GO" id="GO:0030246">
    <property type="term" value="F:carbohydrate binding"/>
    <property type="evidence" value="ECO:0007669"/>
    <property type="project" value="InterPro"/>
</dbReference>
<protein>
    <recommendedName>
        <fullName evidence="3">beta-galactosidase</fullName>
        <ecNumber evidence="3">3.2.1.23</ecNumber>
    </recommendedName>
</protein>
<dbReference type="GO" id="GO:0005773">
    <property type="term" value="C:vacuole"/>
    <property type="evidence" value="ECO:0000318"/>
    <property type="project" value="GO_Central"/>
</dbReference>
<dbReference type="Pfam" id="PF01301">
    <property type="entry name" value="Glyco_hydro_35"/>
    <property type="match status" value="1"/>
</dbReference>
<dbReference type="AlphaFoldDB" id="A0A0A0LUR1"/>
<reference evidence="10 11" key="4">
    <citation type="journal article" date="2011" name="BMC Genomics">
        <title>RNA-Seq improves annotation of protein-coding genes in the cucumber genome.</title>
        <authorList>
            <person name="Li Z."/>
            <person name="Zhang Z."/>
            <person name="Yan P."/>
            <person name="Huang S."/>
            <person name="Fei Z."/>
            <person name="Lin K."/>
        </authorList>
    </citation>
    <scope>NUCLEOTIDE SEQUENCE [LARGE SCALE GENOMIC DNA]</scope>
    <source>
        <strain evidence="11">cv. 9930</strain>
    </source>
</reference>
<evidence type="ECO:0000259" key="9">
    <source>
        <dbReference type="PROSITE" id="PS50228"/>
    </source>
</evidence>
<evidence type="ECO:0000313" key="11">
    <source>
        <dbReference type="Proteomes" id="UP000029981"/>
    </source>
</evidence>
<dbReference type="CDD" id="cd22842">
    <property type="entry name" value="Gal_Rha_Lectin_BGal"/>
    <property type="match status" value="1"/>
</dbReference>
<dbReference type="Proteomes" id="UP000029981">
    <property type="component" value="Chromosome 1"/>
</dbReference>
<dbReference type="OMA" id="CGNYNHG"/>
<dbReference type="InterPro" id="IPR031330">
    <property type="entry name" value="Gly_Hdrlase_35_cat"/>
</dbReference>
<organism evidence="10 11">
    <name type="scientific">Cucumis sativus</name>
    <name type="common">Cucumber</name>
    <dbReference type="NCBI Taxonomy" id="3659"/>
    <lineage>
        <taxon>Eukaryota</taxon>
        <taxon>Viridiplantae</taxon>
        <taxon>Streptophyta</taxon>
        <taxon>Embryophyta</taxon>
        <taxon>Tracheophyta</taxon>
        <taxon>Spermatophyta</taxon>
        <taxon>Magnoliopsida</taxon>
        <taxon>eudicotyledons</taxon>
        <taxon>Gunneridae</taxon>
        <taxon>Pentapetalae</taxon>
        <taxon>rosids</taxon>
        <taxon>fabids</taxon>
        <taxon>Cucurbitales</taxon>
        <taxon>Cucurbitaceae</taxon>
        <taxon>Benincaseae</taxon>
        <taxon>Cucumis</taxon>
    </lineage>
</organism>
<reference evidence="10 11" key="3">
    <citation type="journal article" date="2010" name="BMC Genomics">
        <title>Transcriptome sequencing and comparative analysis of cucumber flowers with different sex types.</title>
        <authorList>
            <person name="Guo S."/>
            <person name="Zheng Y."/>
            <person name="Joung J.G."/>
            <person name="Liu S."/>
            <person name="Zhang Z."/>
            <person name="Crasta O.R."/>
            <person name="Sobral B.W."/>
            <person name="Xu Y."/>
            <person name="Huang S."/>
            <person name="Fei Z."/>
        </authorList>
    </citation>
    <scope>NUCLEOTIDE SEQUENCE [LARGE SCALE GENOMIC DNA]</scope>
    <source>
        <strain evidence="11">cv. 9930</strain>
    </source>
</reference>
<dbReference type="Pfam" id="PF17834">
    <property type="entry name" value="GHD"/>
    <property type="match status" value="1"/>
</dbReference>
<dbReference type="Gramene" id="KGN64739">
    <property type="protein sequence ID" value="KGN64739"/>
    <property type="gene ID" value="Csa_1G085360"/>
</dbReference>
<dbReference type="EC" id="3.2.1.23" evidence="3"/>
<dbReference type="EMBL" id="CM002922">
    <property type="protein sequence ID" value="KGN64739.1"/>
    <property type="molecule type" value="Genomic_DNA"/>
</dbReference>
<dbReference type="InterPro" id="IPR041392">
    <property type="entry name" value="GHD"/>
</dbReference>
<dbReference type="InterPro" id="IPR000922">
    <property type="entry name" value="Lectin_gal-bd_dom"/>
</dbReference>
<gene>
    <name evidence="10" type="ORF">Csa_1G085360</name>
</gene>
<evidence type="ECO:0000256" key="5">
    <source>
        <dbReference type="ARBA" id="ARBA00022801"/>
    </source>
</evidence>
<dbReference type="SUPFAM" id="SSF49785">
    <property type="entry name" value="Galactose-binding domain-like"/>
    <property type="match status" value="2"/>
</dbReference>
<comment type="catalytic activity">
    <reaction evidence="1">
        <text>Hydrolysis of terminal non-reducing beta-D-galactose residues in beta-D-galactosides.</text>
        <dbReference type="EC" id="3.2.1.23"/>
    </reaction>
</comment>
<dbReference type="GO" id="GO:0009827">
    <property type="term" value="P:plant-type cell wall modification"/>
    <property type="evidence" value="ECO:0000318"/>
    <property type="project" value="GO_Central"/>
</dbReference>
<keyword evidence="4 8" id="KW-0732">Signal</keyword>
<feature type="signal peptide" evidence="8">
    <location>
        <begin position="1"/>
        <end position="24"/>
    </location>
</feature>
<dbReference type="InterPro" id="IPR001944">
    <property type="entry name" value="Glycoside_Hdrlase_35"/>
</dbReference>